<comment type="caution">
    <text evidence="1">The sequence shown here is derived from an EMBL/GenBank/DDBJ whole genome shotgun (WGS) entry which is preliminary data.</text>
</comment>
<sequence length="94" mass="11214">METITINLTRKKLTYKADEVWFRQTIEHNLINRYTAEEFQLHYLSDDPASRYEIDTATFFTFELPIFFGHSEIIDVALGNEPITNTREFFEFNP</sequence>
<dbReference type="RefSeq" id="WP_209529781.1">
    <property type="nucleotide sequence ID" value="NZ_JAEEGA010000010.1"/>
</dbReference>
<dbReference type="EMBL" id="JAEEGA010000010">
    <property type="protein sequence ID" value="MBP1042522.1"/>
    <property type="molecule type" value="Genomic_DNA"/>
</dbReference>
<dbReference type="Proteomes" id="UP000674938">
    <property type="component" value="Unassembled WGS sequence"/>
</dbReference>
<protein>
    <submittedName>
        <fullName evidence="1">Uncharacterized protein</fullName>
    </submittedName>
</protein>
<evidence type="ECO:0000313" key="1">
    <source>
        <dbReference type="EMBL" id="MBP1042522.1"/>
    </source>
</evidence>
<keyword evidence="2" id="KW-1185">Reference proteome</keyword>
<name>A0A940SSY8_9ENTE</name>
<gene>
    <name evidence="1" type="ORF">I6N95_16000</name>
</gene>
<reference evidence="1" key="1">
    <citation type="submission" date="2020-12" db="EMBL/GenBank/DDBJ databases">
        <title>Vagococcus allomyrinae sp. nov. and Enterococcus lavae sp. nov., isolated from the larvae of Allomyrina dichotoma.</title>
        <authorList>
            <person name="Lee S.D."/>
        </authorList>
    </citation>
    <scope>NUCLEOTIDE SEQUENCE</scope>
    <source>
        <strain evidence="1">BWB3-3</strain>
    </source>
</reference>
<proteinExistence type="predicted"/>
<organism evidence="1 2">
    <name type="scientific">Vagococcus allomyrinae</name>
    <dbReference type="NCBI Taxonomy" id="2794353"/>
    <lineage>
        <taxon>Bacteria</taxon>
        <taxon>Bacillati</taxon>
        <taxon>Bacillota</taxon>
        <taxon>Bacilli</taxon>
        <taxon>Lactobacillales</taxon>
        <taxon>Enterococcaceae</taxon>
        <taxon>Vagococcus</taxon>
    </lineage>
</organism>
<accession>A0A940SSY8</accession>
<dbReference type="AlphaFoldDB" id="A0A940SSY8"/>
<evidence type="ECO:0000313" key="2">
    <source>
        <dbReference type="Proteomes" id="UP000674938"/>
    </source>
</evidence>